<dbReference type="AlphaFoldDB" id="A0A5J6MH57"/>
<organism evidence="1 2">
    <name type="scientific">Hypericibacter terrae</name>
    <dbReference type="NCBI Taxonomy" id="2602015"/>
    <lineage>
        <taxon>Bacteria</taxon>
        <taxon>Pseudomonadati</taxon>
        <taxon>Pseudomonadota</taxon>
        <taxon>Alphaproteobacteria</taxon>
        <taxon>Rhodospirillales</taxon>
        <taxon>Dongiaceae</taxon>
        <taxon>Hypericibacter</taxon>
    </lineage>
</organism>
<protein>
    <submittedName>
        <fullName evidence="1">Uncharacterized protein</fullName>
    </submittedName>
</protein>
<dbReference type="Proteomes" id="UP000326202">
    <property type="component" value="Chromosome"/>
</dbReference>
<sequence length="62" mass="7169">MFTRSVYLKLPFLGALFVGHRGQRRPSPFLSWARERGEWLLWAGRWDVIWTPAAVLAAERAA</sequence>
<evidence type="ECO:0000313" key="1">
    <source>
        <dbReference type="EMBL" id="QEX16848.1"/>
    </source>
</evidence>
<keyword evidence="2" id="KW-1185">Reference proteome</keyword>
<dbReference type="KEGG" id="htq:FRZ44_21430"/>
<reference evidence="1 2" key="1">
    <citation type="submission" date="2019-08" db="EMBL/GenBank/DDBJ databases">
        <title>Hyperibacter terrae gen. nov., sp. nov. and Hyperibacter viscosus sp. nov., two new members in the family Rhodospirillaceae isolated from the rhizosphere of Hypericum perforatum.</title>
        <authorList>
            <person name="Noviana Z."/>
        </authorList>
    </citation>
    <scope>NUCLEOTIDE SEQUENCE [LARGE SCALE GENOMIC DNA]</scope>
    <source>
        <strain evidence="1 2">R5913</strain>
    </source>
</reference>
<name>A0A5J6MH57_9PROT</name>
<gene>
    <name evidence="1" type="ORF">FRZ44_21430</name>
</gene>
<accession>A0A5J6MH57</accession>
<proteinExistence type="predicted"/>
<dbReference type="EMBL" id="CP042906">
    <property type="protein sequence ID" value="QEX16848.1"/>
    <property type="molecule type" value="Genomic_DNA"/>
</dbReference>
<evidence type="ECO:0000313" key="2">
    <source>
        <dbReference type="Proteomes" id="UP000326202"/>
    </source>
</evidence>